<sequence length="41" mass="4856">MGPKYVKFKNGSVRYQVGTIRKWIEEQTVSHTTQRKPPNHK</sequence>
<dbReference type="Proteomes" id="UP000255008">
    <property type="component" value="Unassembled WGS sequence"/>
</dbReference>
<dbReference type="EMBL" id="UGVE01000001">
    <property type="protein sequence ID" value="SUD96519.1"/>
    <property type="molecule type" value="Genomic_DNA"/>
</dbReference>
<comment type="caution">
    <text evidence="1">The sequence shown here is derived from an EMBL/GenBank/DDBJ whole genome shotgun (WGS) entry which is preliminary data.</text>
</comment>
<name>A0AAJ5D4R2_9RALS</name>
<protein>
    <submittedName>
        <fullName evidence="1">Uncharacterized protein</fullName>
    </submittedName>
</protein>
<reference evidence="1 2" key="1">
    <citation type="submission" date="2018-06" db="EMBL/GenBank/DDBJ databases">
        <authorList>
            <consortium name="Pathogen Informatics"/>
            <person name="Doyle S."/>
        </authorList>
    </citation>
    <scope>NUCLEOTIDE SEQUENCE [LARGE SCALE GENOMIC DNA]</scope>
    <source>
        <strain evidence="1 2">NCTC10894</strain>
    </source>
</reference>
<proteinExistence type="predicted"/>
<gene>
    <name evidence="1" type="ORF">NCTC10894_00857</name>
</gene>
<evidence type="ECO:0000313" key="2">
    <source>
        <dbReference type="Proteomes" id="UP000255008"/>
    </source>
</evidence>
<organism evidence="1 2">
    <name type="scientific">Ralstonia mannitolilytica</name>
    <dbReference type="NCBI Taxonomy" id="105219"/>
    <lineage>
        <taxon>Bacteria</taxon>
        <taxon>Pseudomonadati</taxon>
        <taxon>Pseudomonadota</taxon>
        <taxon>Betaproteobacteria</taxon>
        <taxon>Burkholderiales</taxon>
        <taxon>Burkholderiaceae</taxon>
        <taxon>Ralstonia</taxon>
    </lineage>
</organism>
<accession>A0AAJ5D4R2</accession>
<evidence type="ECO:0000313" key="1">
    <source>
        <dbReference type="EMBL" id="SUD96519.1"/>
    </source>
</evidence>
<dbReference type="AlphaFoldDB" id="A0AAJ5D4R2"/>